<reference evidence="9 10" key="1">
    <citation type="submission" date="2023-09" db="EMBL/GenBank/DDBJ databases">
        <title>Nesidiocoris tenuis whole genome shotgun sequence.</title>
        <authorList>
            <person name="Shibata T."/>
            <person name="Shimoda M."/>
            <person name="Kobayashi T."/>
            <person name="Uehara T."/>
        </authorList>
    </citation>
    <scope>NUCLEOTIDE SEQUENCE [LARGE SCALE GENOMIC DNA]</scope>
    <source>
        <strain evidence="9 10">Japan</strain>
    </source>
</reference>
<proteinExistence type="predicted"/>
<protein>
    <recommendedName>
        <fullName evidence="8">THAP-type domain-containing protein</fullName>
    </recommendedName>
</protein>
<evidence type="ECO:0000256" key="1">
    <source>
        <dbReference type="ARBA" id="ARBA00022723"/>
    </source>
</evidence>
<feature type="coiled-coil region" evidence="6">
    <location>
        <begin position="123"/>
        <end position="192"/>
    </location>
</feature>
<dbReference type="SMART" id="SM00692">
    <property type="entry name" value="DM3"/>
    <property type="match status" value="1"/>
</dbReference>
<sequence length="224" mass="25951">MFTVPKEENIRKVWIQFCGRVDKFNPDTARVCSNHFTMDDFEDAIQSKIMGRYPRRLKKSAVPTVRPNPENSEKRQKMNEGDSSCETLELVYDDNRRLLEAADMESESSDNDDGREPVSMKKFRKLEAEKNELESKLNQSEELKNDIESKLKKSENKVSELRSISEALLARIDEQEDQIRSLQEYAVTLKKSAPPNDHAVERKIASILKGLLKKKEVIVVLRRH</sequence>
<keyword evidence="1" id="KW-0479">Metal-binding</keyword>
<feature type="domain" description="THAP-type" evidence="8">
    <location>
        <begin position="1"/>
        <end position="66"/>
    </location>
</feature>
<keyword evidence="2 5" id="KW-0863">Zinc-finger</keyword>
<dbReference type="InterPro" id="IPR006612">
    <property type="entry name" value="THAP_Znf"/>
</dbReference>
<evidence type="ECO:0000256" key="6">
    <source>
        <dbReference type="SAM" id="Coils"/>
    </source>
</evidence>
<dbReference type="PROSITE" id="PS50950">
    <property type="entry name" value="ZF_THAP"/>
    <property type="match status" value="1"/>
</dbReference>
<organism evidence="9 10">
    <name type="scientific">Nesidiocoris tenuis</name>
    <dbReference type="NCBI Taxonomy" id="355587"/>
    <lineage>
        <taxon>Eukaryota</taxon>
        <taxon>Metazoa</taxon>
        <taxon>Ecdysozoa</taxon>
        <taxon>Arthropoda</taxon>
        <taxon>Hexapoda</taxon>
        <taxon>Insecta</taxon>
        <taxon>Pterygota</taxon>
        <taxon>Neoptera</taxon>
        <taxon>Paraneoptera</taxon>
        <taxon>Hemiptera</taxon>
        <taxon>Heteroptera</taxon>
        <taxon>Panheteroptera</taxon>
        <taxon>Cimicomorpha</taxon>
        <taxon>Miridae</taxon>
        <taxon>Dicyphina</taxon>
        <taxon>Nesidiocoris</taxon>
    </lineage>
</organism>
<evidence type="ECO:0000256" key="2">
    <source>
        <dbReference type="ARBA" id="ARBA00022771"/>
    </source>
</evidence>
<dbReference type="PANTHER" id="PTHR46927:SF3">
    <property type="entry name" value="THAP-TYPE DOMAIN-CONTAINING PROTEIN"/>
    <property type="match status" value="1"/>
</dbReference>
<evidence type="ECO:0000256" key="3">
    <source>
        <dbReference type="ARBA" id="ARBA00022833"/>
    </source>
</evidence>
<name>A0ABN7ANY9_9HEMI</name>
<keyword evidence="3" id="KW-0862">Zinc</keyword>
<gene>
    <name evidence="9" type="ORF">NTJ_04915</name>
</gene>
<dbReference type="InterPro" id="IPR038441">
    <property type="entry name" value="THAP_Znf_sf"/>
</dbReference>
<evidence type="ECO:0000256" key="4">
    <source>
        <dbReference type="ARBA" id="ARBA00023125"/>
    </source>
</evidence>
<dbReference type="Pfam" id="PF05485">
    <property type="entry name" value="THAP"/>
    <property type="match status" value="1"/>
</dbReference>
<dbReference type="EMBL" id="AP028911">
    <property type="protein sequence ID" value="BES92107.1"/>
    <property type="molecule type" value="Genomic_DNA"/>
</dbReference>
<evidence type="ECO:0000259" key="8">
    <source>
        <dbReference type="PROSITE" id="PS50950"/>
    </source>
</evidence>
<keyword evidence="6" id="KW-0175">Coiled coil</keyword>
<dbReference type="SUPFAM" id="SSF57716">
    <property type="entry name" value="Glucocorticoid receptor-like (DNA-binding domain)"/>
    <property type="match status" value="1"/>
</dbReference>
<keyword evidence="4 5" id="KW-0238">DNA-binding</keyword>
<dbReference type="Gene3D" id="6.20.210.20">
    <property type="entry name" value="THAP domain"/>
    <property type="match status" value="1"/>
</dbReference>
<dbReference type="InterPro" id="IPR052224">
    <property type="entry name" value="THAP_domain_protein"/>
</dbReference>
<dbReference type="SMART" id="SM00980">
    <property type="entry name" value="THAP"/>
    <property type="match status" value="1"/>
</dbReference>
<keyword evidence="10" id="KW-1185">Reference proteome</keyword>
<feature type="region of interest" description="Disordered" evidence="7">
    <location>
        <begin position="58"/>
        <end position="86"/>
    </location>
</feature>
<evidence type="ECO:0000256" key="5">
    <source>
        <dbReference type="PROSITE-ProRule" id="PRU00309"/>
    </source>
</evidence>
<feature type="compositionally biased region" description="Basic and acidic residues" evidence="7">
    <location>
        <begin position="71"/>
        <end position="80"/>
    </location>
</feature>
<dbReference type="PANTHER" id="PTHR46927">
    <property type="entry name" value="AGAP005574-PA"/>
    <property type="match status" value="1"/>
</dbReference>
<evidence type="ECO:0000313" key="9">
    <source>
        <dbReference type="EMBL" id="BES92107.1"/>
    </source>
</evidence>
<evidence type="ECO:0000256" key="7">
    <source>
        <dbReference type="SAM" id="MobiDB-lite"/>
    </source>
</evidence>
<accession>A0ABN7ANY9</accession>
<dbReference type="Proteomes" id="UP001307889">
    <property type="component" value="Chromosome 3"/>
</dbReference>
<evidence type="ECO:0000313" key="10">
    <source>
        <dbReference type="Proteomes" id="UP001307889"/>
    </source>
</evidence>